<feature type="compositionally biased region" description="Polar residues" evidence="14">
    <location>
        <begin position="516"/>
        <end position="527"/>
    </location>
</feature>
<dbReference type="HOGENOM" id="CLU_011780_1_0_1"/>
<feature type="compositionally biased region" description="Basic and acidic residues" evidence="14">
    <location>
        <begin position="528"/>
        <end position="556"/>
    </location>
</feature>
<feature type="compositionally biased region" description="Basic residues" evidence="14">
    <location>
        <begin position="723"/>
        <end position="739"/>
    </location>
</feature>
<evidence type="ECO:0000256" key="4">
    <source>
        <dbReference type="ARBA" id="ARBA00022679"/>
    </source>
</evidence>
<feature type="compositionally biased region" description="Basic and acidic residues" evidence="14">
    <location>
        <begin position="498"/>
        <end position="515"/>
    </location>
</feature>
<feature type="binding site" evidence="11 13">
    <location>
        <position position="66"/>
    </location>
    <ligand>
        <name>ATP</name>
        <dbReference type="ChEBI" id="CHEBI:30616"/>
    </ligand>
</feature>
<evidence type="ECO:0000313" key="17">
    <source>
        <dbReference type="Proteomes" id="UP000005627"/>
    </source>
</evidence>
<dbReference type="InterPro" id="IPR000719">
    <property type="entry name" value="Prot_kinase_dom"/>
</dbReference>
<dbReference type="FunCoup" id="G8ZMV2">
    <property type="interactions" value="266"/>
</dbReference>
<dbReference type="PROSITE" id="PS50011">
    <property type="entry name" value="PROTEIN_KINASE_DOM"/>
    <property type="match status" value="1"/>
</dbReference>
<name>G8ZMV2_TORDE</name>
<feature type="region of interest" description="Disordered" evidence="14">
    <location>
        <begin position="837"/>
        <end position="861"/>
    </location>
</feature>
<dbReference type="InterPro" id="IPR011009">
    <property type="entry name" value="Kinase-like_dom_sf"/>
</dbReference>
<dbReference type="PROSITE" id="PS00107">
    <property type="entry name" value="PROTEIN_KINASE_ATP"/>
    <property type="match status" value="1"/>
</dbReference>
<evidence type="ECO:0000256" key="13">
    <source>
        <dbReference type="PROSITE-ProRule" id="PRU10141"/>
    </source>
</evidence>
<dbReference type="OrthoDB" id="942095at2759"/>
<dbReference type="EMBL" id="HE616742">
    <property type="protein sequence ID" value="CCE89946.1"/>
    <property type="molecule type" value="Genomic_DNA"/>
</dbReference>
<accession>G8ZMV2</accession>
<dbReference type="InterPro" id="IPR017441">
    <property type="entry name" value="Protein_kinase_ATP_BS"/>
</dbReference>
<keyword evidence="2" id="KW-0723">Serine/threonine-protein kinase</keyword>
<dbReference type="InterPro" id="IPR030616">
    <property type="entry name" value="Aur-like"/>
</dbReference>
<evidence type="ECO:0000256" key="12">
    <source>
        <dbReference type="PIRSR" id="PIRSR630616-3"/>
    </source>
</evidence>
<dbReference type="KEGG" id="tdl:TDEL_0A06140"/>
<evidence type="ECO:0000256" key="2">
    <source>
        <dbReference type="ARBA" id="ARBA00022527"/>
    </source>
</evidence>
<feature type="binding site" evidence="11">
    <location>
        <begin position="157"/>
        <end position="158"/>
    </location>
    <ligand>
        <name>ATP</name>
        <dbReference type="ChEBI" id="CHEBI:30616"/>
    </ligand>
</feature>
<dbReference type="GeneID" id="11503008"/>
<dbReference type="Pfam" id="PF00069">
    <property type="entry name" value="Pkinase"/>
    <property type="match status" value="1"/>
</dbReference>
<evidence type="ECO:0000256" key="3">
    <source>
        <dbReference type="ARBA" id="ARBA00022553"/>
    </source>
</evidence>
<keyword evidence="7 11" id="KW-0067">ATP-binding</keyword>
<comment type="catalytic activity">
    <reaction evidence="9">
        <text>L-seryl-[protein] + ATP = O-phospho-L-seryl-[protein] + ADP + H(+)</text>
        <dbReference type="Rhea" id="RHEA:17989"/>
        <dbReference type="Rhea" id="RHEA-COMP:9863"/>
        <dbReference type="Rhea" id="RHEA-COMP:11604"/>
        <dbReference type="ChEBI" id="CHEBI:15378"/>
        <dbReference type="ChEBI" id="CHEBI:29999"/>
        <dbReference type="ChEBI" id="CHEBI:30616"/>
        <dbReference type="ChEBI" id="CHEBI:83421"/>
        <dbReference type="ChEBI" id="CHEBI:456216"/>
        <dbReference type="EC" id="2.7.11.1"/>
    </reaction>
</comment>
<dbReference type="GO" id="GO:0005524">
    <property type="term" value="F:ATP binding"/>
    <property type="evidence" value="ECO:0007669"/>
    <property type="project" value="UniProtKB-UniRule"/>
</dbReference>
<evidence type="ECO:0000256" key="10">
    <source>
        <dbReference type="PIRSR" id="PIRSR630616-1"/>
    </source>
</evidence>
<keyword evidence="4" id="KW-0808">Transferase</keyword>
<gene>
    <name evidence="16" type="primary">TDEL0A06140</name>
    <name evidence="16" type="ORF">TDEL_0A06140</name>
</gene>
<dbReference type="SMART" id="SM00220">
    <property type="entry name" value="S_TKc"/>
    <property type="match status" value="1"/>
</dbReference>
<reference evidence="16 17" key="1">
    <citation type="journal article" date="2011" name="Proc. Natl. Acad. Sci. U.S.A.">
        <title>Evolutionary erosion of yeast sex chromosomes by mating-type switching accidents.</title>
        <authorList>
            <person name="Gordon J.L."/>
            <person name="Armisen D."/>
            <person name="Proux-Wera E."/>
            <person name="Oheigeartaigh S.S."/>
            <person name="Byrne K.P."/>
            <person name="Wolfe K.H."/>
        </authorList>
    </citation>
    <scope>NUCLEOTIDE SEQUENCE [LARGE SCALE GENOMIC DNA]</scope>
    <source>
        <strain evidence="17">ATCC 10662 / CBS 1146 / NBRC 0425 / NCYC 2629 / NRRL Y-866</strain>
    </source>
</reference>
<evidence type="ECO:0000313" key="16">
    <source>
        <dbReference type="EMBL" id="CCE89946.1"/>
    </source>
</evidence>
<dbReference type="GO" id="GO:0004674">
    <property type="term" value="F:protein serine/threonine kinase activity"/>
    <property type="evidence" value="ECO:0007669"/>
    <property type="project" value="UniProtKB-KW"/>
</dbReference>
<sequence>MSSARCQQNRMKSIIGNSYNKLYCQFTAEELSEVGNYKIMKQIGEGSFGKVYLASHKPTHRKVVLKTSDKNDPNVVREVFYHRQFDYLYITRLYEVIVTETKVWMALEYCPGKELYEHLLALKRISLDECSRLFAQIVGAIYYAHSLNCVHRDLKLENILLDKKGNAKLTDFGFTRECVSKSQLDTICGTTVYMAPELTERKSYDGFKIDIWALGVILYTMINGSMPFDEDDEAKTKWKIVNEMPEINEDLVSPDAKDLIEQLLAKDPNERPSIEKILTHPFLQPYGIPLMEKTQKILRKQRRGSVHFHSKLERKLLKRLKQMGFDTQSMKASVQKKKCDALSGLWLLLVERELALEKQERPRRSRSVLSVRKVFDNSLVSVESKGSNDKSLGQQLDSKITAPLNRILSKKSETPSLVSPSPKKSPWEPLIVDRMTTFNSNQGAEGTSTGTSTPKKRNIFSKVSKFFKQKRINSAAANITNMKGEESAKSRSISSSESIKDKENLEKKRINRSESLRSTSKESNGSTADHDTKQLGRDLAFDGTGDKPQRKSERQPRQLKRLKSTTSSEISGQTSEIASNNHRSSFTENTNSQPLKNTRPISVVSQHSEISNETFNSEYSTDYNNSSFRASDSAKSSIPHANAGGVSQYSTGSEKTNLSYSQKFAVRDLSIMSSASSASERSSRTDSFYDITTASSPMMDVRNINRAQIKDSILPRFGAQSHRLPKRGHRRFTLGRRTHGKDFMKHAPGHHQSIIQEESSSGGDDEKHAVDNGPLTGGLTLEEDEELAIHSDTETPGAITGPAKLHYADNPRGFTFSRSLSEGSEWSRSFLELRHERKTKPKAPDDDEALIMTDNDGNSSA</sequence>
<feature type="region of interest" description="Disordered" evidence="14">
    <location>
        <begin position="438"/>
        <end position="457"/>
    </location>
</feature>
<dbReference type="InterPro" id="IPR008271">
    <property type="entry name" value="Ser/Thr_kinase_AS"/>
</dbReference>
<dbReference type="GO" id="GO:0036464">
    <property type="term" value="C:cytoplasmic ribonucleoprotein granule"/>
    <property type="evidence" value="ECO:0007669"/>
    <property type="project" value="EnsemblFungi"/>
</dbReference>
<protein>
    <recommendedName>
        <fullName evidence="1">non-specific serine/threonine protein kinase</fullName>
        <ecNumber evidence="1">2.7.11.1</ecNumber>
    </recommendedName>
</protein>
<evidence type="ECO:0000256" key="1">
    <source>
        <dbReference type="ARBA" id="ARBA00012513"/>
    </source>
</evidence>
<organism evidence="16 17">
    <name type="scientific">Torulaspora delbrueckii</name>
    <name type="common">Yeast</name>
    <name type="synonym">Candida colliculosa</name>
    <dbReference type="NCBI Taxonomy" id="4950"/>
    <lineage>
        <taxon>Eukaryota</taxon>
        <taxon>Fungi</taxon>
        <taxon>Dikarya</taxon>
        <taxon>Ascomycota</taxon>
        <taxon>Saccharomycotina</taxon>
        <taxon>Saccharomycetes</taxon>
        <taxon>Saccharomycetales</taxon>
        <taxon>Saccharomycetaceae</taxon>
        <taxon>Torulaspora</taxon>
    </lineage>
</organism>
<dbReference type="CDD" id="cd14003">
    <property type="entry name" value="STKc_AMPK-like"/>
    <property type="match status" value="1"/>
</dbReference>
<feature type="domain" description="Protein kinase" evidence="15">
    <location>
        <begin position="37"/>
        <end position="283"/>
    </location>
</feature>
<dbReference type="EC" id="2.7.11.1" evidence="1"/>
<evidence type="ECO:0000256" key="9">
    <source>
        <dbReference type="ARBA" id="ARBA00048679"/>
    </source>
</evidence>
<evidence type="ECO:0000256" key="5">
    <source>
        <dbReference type="ARBA" id="ARBA00022741"/>
    </source>
</evidence>
<evidence type="ECO:0000259" key="15">
    <source>
        <dbReference type="PROSITE" id="PS50011"/>
    </source>
</evidence>
<feature type="compositionally biased region" description="Polar residues" evidence="14">
    <location>
        <begin position="645"/>
        <end position="654"/>
    </location>
</feature>
<keyword evidence="17" id="KW-1185">Reference proteome</keyword>
<feature type="cross-link" description="Glycyl lysine isopeptide (Lys-Gly) (interchain with G-Cter in SUMO2)" evidence="12">
    <location>
        <position position="155"/>
    </location>
</feature>
<keyword evidence="5 11" id="KW-0547">Nucleotide-binding</keyword>
<evidence type="ECO:0000256" key="14">
    <source>
        <dbReference type="SAM" id="MobiDB-lite"/>
    </source>
</evidence>
<feature type="compositionally biased region" description="Low complexity" evidence="14">
    <location>
        <begin position="626"/>
        <end position="637"/>
    </location>
</feature>
<dbReference type="InParanoid" id="G8ZMV2"/>
<dbReference type="eggNOG" id="KOG0583">
    <property type="taxonomic scope" value="Eukaryota"/>
</dbReference>
<keyword evidence="6" id="KW-0418">Kinase</keyword>
<dbReference type="PANTHER" id="PTHR24350">
    <property type="entry name" value="SERINE/THREONINE-PROTEIN KINASE IAL-RELATED"/>
    <property type="match status" value="1"/>
</dbReference>
<feature type="region of interest" description="Disordered" evidence="14">
    <location>
        <begin position="793"/>
        <end position="824"/>
    </location>
</feature>
<feature type="compositionally biased region" description="Polar residues" evidence="14">
    <location>
        <begin position="753"/>
        <end position="762"/>
    </location>
</feature>
<feature type="active site" description="Proton acceptor" evidence="10">
    <location>
        <position position="153"/>
    </location>
</feature>
<evidence type="ECO:0000256" key="8">
    <source>
        <dbReference type="ARBA" id="ARBA00047899"/>
    </source>
</evidence>
<comment type="catalytic activity">
    <reaction evidence="8">
        <text>L-threonyl-[protein] + ATP = O-phospho-L-threonyl-[protein] + ADP + H(+)</text>
        <dbReference type="Rhea" id="RHEA:46608"/>
        <dbReference type="Rhea" id="RHEA-COMP:11060"/>
        <dbReference type="Rhea" id="RHEA-COMP:11605"/>
        <dbReference type="ChEBI" id="CHEBI:15378"/>
        <dbReference type="ChEBI" id="CHEBI:30013"/>
        <dbReference type="ChEBI" id="CHEBI:30616"/>
        <dbReference type="ChEBI" id="CHEBI:61977"/>
        <dbReference type="ChEBI" id="CHEBI:456216"/>
        <dbReference type="EC" id="2.7.11.1"/>
    </reaction>
</comment>
<feature type="region of interest" description="Disordered" evidence="14">
    <location>
        <begin position="478"/>
        <end position="600"/>
    </location>
</feature>
<feature type="compositionally biased region" description="Polar residues" evidence="14">
    <location>
        <begin position="438"/>
        <end position="453"/>
    </location>
</feature>
<feature type="region of interest" description="Disordered" evidence="14">
    <location>
        <begin position="626"/>
        <end position="654"/>
    </location>
</feature>
<feature type="binding site" evidence="11">
    <location>
        <position position="171"/>
    </location>
    <ligand>
        <name>ATP</name>
        <dbReference type="ChEBI" id="CHEBI:30616"/>
    </ligand>
</feature>
<keyword evidence="3" id="KW-0597">Phosphoprotein</keyword>
<dbReference type="STRING" id="1076872.G8ZMV2"/>
<evidence type="ECO:0000256" key="7">
    <source>
        <dbReference type="ARBA" id="ARBA00022840"/>
    </source>
</evidence>
<dbReference type="PROSITE" id="PS00108">
    <property type="entry name" value="PROTEIN_KINASE_ST"/>
    <property type="match status" value="1"/>
</dbReference>
<dbReference type="SUPFAM" id="SSF56112">
    <property type="entry name" value="Protein kinase-like (PK-like)"/>
    <property type="match status" value="1"/>
</dbReference>
<evidence type="ECO:0000256" key="6">
    <source>
        <dbReference type="ARBA" id="ARBA00022777"/>
    </source>
</evidence>
<dbReference type="Proteomes" id="UP000005627">
    <property type="component" value="Chromosome 1"/>
</dbReference>
<dbReference type="Gene3D" id="1.10.510.10">
    <property type="entry name" value="Transferase(Phosphotransferase) domain 1"/>
    <property type="match status" value="1"/>
</dbReference>
<proteinExistence type="predicted"/>
<feature type="region of interest" description="Disordered" evidence="14">
    <location>
        <begin position="714"/>
        <end position="778"/>
    </location>
</feature>
<dbReference type="AlphaFoldDB" id="G8ZMV2"/>
<feature type="compositionally biased region" description="Polar residues" evidence="14">
    <location>
        <begin position="564"/>
        <end position="600"/>
    </location>
</feature>
<dbReference type="FunFam" id="1.10.510.10:FF:000650">
    <property type="entry name" value="Serine/threonine-protein kinase ppk16"/>
    <property type="match status" value="1"/>
</dbReference>
<dbReference type="RefSeq" id="XP_003679157.1">
    <property type="nucleotide sequence ID" value="XM_003679109.1"/>
</dbReference>
<evidence type="ECO:0000256" key="11">
    <source>
        <dbReference type="PIRSR" id="PIRSR630616-2"/>
    </source>
</evidence>